<dbReference type="InterPro" id="IPR036430">
    <property type="entry name" value="RNase_T2-like_sf"/>
</dbReference>
<protein>
    <submittedName>
        <fullName evidence="2">Ribonuclease I</fullName>
    </submittedName>
</protein>
<dbReference type="Proteomes" id="UP000621930">
    <property type="component" value="Unassembled WGS sequence"/>
</dbReference>
<dbReference type="EMBL" id="JACSPT010000028">
    <property type="protein sequence ID" value="MBD8010552.1"/>
    <property type="molecule type" value="Genomic_DNA"/>
</dbReference>
<name>A0ABR8W0K8_9GAMM</name>
<dbReference type="RefSeq" id="WP_064094490.1">
    <property type="nucleotide sequence ID" value="NZ_JACSPT010000028.1"/>
</dbReference>
<proteinExistence type="predicted"/>
<keyword evidence="1" id="KW-0732">Signal</keyword>
<gene>
    <name evidence="2" type="ORF">H9629_14585</name>
</gene>
<keyword evidence="3" id="KW-1185">Reference proteome</keyword>
<evidence type="ECO:0000313" key="2">
    <source>
        <dbReference type="EMBL" id="MBD8010552.1"/>
    </source>
</evidence>
<dbReference type="Gene3D" id="3.90.730.10">
    <property type="entry name" value="Ribonuclease T2-like"/>
    <property type="match status" value="1"/>
</dbReference>
<evidence type="ECO:0000256" key="1">
    <source>
        <dbReference type="SAM" id="SignalP"/>
    </source>
</evidence>
<feature type="signal peptide" evidence="1">
    <location>
        <begin position="1"/>
        <end position="27"/>
    </location>
</feature>
<accession>A0ABR8W0K8</accession>
<dbReference type="SUPFAM" id="SSF55895">
    <property type="entry name" value="Ribonuclease Rh-like"/>
    <property type="match status" value="1"/>
</dbReference>
<evidence type="ECO:0000313" key="3">
    <source>
        <dbReference type="Proteomes" id="UP000621930"/>
    </source>
</evidence>
<sequence length="212" mass="23549">MKIMKDRQVWTGSAALVVLAGSSAAFAAPTEYVMDVQMVPAFCSLYPEYAKKRKCLEGYSLSISGLYPQTTSQNCTTHSSAKLSPLQAKVVARIMPDDNTRAILWRNVGGCVPMNASQYFRTIINYADRLKVPEELTEQENITISVDTLRAKFLKINPQLPSNALRFNCQQIQSASVLTSIKVCYRFNGNYKSCPANIINTCPKIVTIKGTY</sequence>
<organism evidence="2 3">
    <name type="scientific">Acinetobacter pecorum</name>
    <dbReference type="NCBI Taxonomy" id="2762215"/>
    <lineage>
        <taxon>Bacteria</taxon>
        <taxon>Pseudomonadati</taxon>
        <taxon>Pseudomonadota</taxon>
        <taxon>Gammaproteobacteria</taxon>
        <taxon>Moraxellales</taxon>
        <taxon>Moraxellaceae</taxon>
        <taxon>Acinetobacter</taxon>
    </lineage>
</organism>
<feature type="chain" id="PRO_5045361510" evidence="1">
    <location>
        <begin position="28"/>
        <end position="212"/>
    </location>
</feature>
<reference evidence="2 3" key="1">
    <citation type="submission" date="2020-08" db="EMBL/GenBank/DDBJ databases">
        <title>A Genomic Blueprint of the Chicken Gut Microbiome.</title>
        <authorList>
            <person name="Gilroy R."/>
            <person name="Ravi A."/>
            <person name="Getino M."/>
            <person name="Pursley I."/>
            <person name="Horton D.L."/>
            <person name="Alikhan N.-F."/>
            <person name="Baker D."/>
            <person name="Gharbi K."/>
            <person name="Hall N."/>
            <person name="Watson M."/>
            <person name="Adriaenssens E.M."/>
            <person name="Foster-Nyarko E."/>
            <person name="Jarju S."/>
            <person name="Secka A."/>
            <person name="Antonio M."/>
            <person name="Oren A."/>
            <person name="Chaudhuri R."/>
            <person name="La Ragione R.M."/>
            <person name="Hildebrand F."/>
            <person name="Pallen M.J."/>
        </authorList>
    </citation>
    <scope>NUCLEOTIDE SEQUENCE [LARGE SCALE GENOMIC DNA]</scope>
    <source>
        <strain evidence="2 3">Sa1BUA6</strain>
    </source>
</reference>
<comment type="caution">
    <text evidence="2">The sequence shown here is derived from an EMBL/GenBank/DDBJ whole genome shotgun (WGS) entry which is preliminary data.</text>
</comment>